<feature type="domain" description="Activator of Hsp90 ATPase AHSA1-like N-terminal" evidence="4">
    <location>
        <begin position="370"/>
        <end position="508"/>
    </location>
</feature>
<keyword evidence="3" id="KW-1133">Transmembrane helix</keyword>
<proteinExistence type="inferred from homology"/>
<comment type="similarity">
    <text evidence="1">Belongs to the AHA1 family.</text>
</comment>
<feature type="compositionally biased region" description="Low complexity" evidence="2">
    <location>
        <begin position="517"/>
        <end position="541"/>
    </location>
</feature>
<dbReference type="InterPro" id="IPR023393">
    <property type="entry name" value="START-like_dom_sf"/>
</dbReference>
<dbReference type="GO" id="GO:0051087">
    <property type="term" value="F:protein-folding chaperone binding"/>
    <property type="evidence" value="ECO:0007669"/>
    <property type="project" value="InterPro"/>
</dbReference>
<dbReference type="InterPro" id="IPR021836">
    <property type="entry name" value="DUF3429"/>
</dbReference>
<dbReference type="CDD" id="cd08892">
    <property type="entry name" value="SRPBCC_Aha1"/>
    <property type="match status" value="1"/>
</dbReference>
<dbReference type="Gene3D" id="3.15.10.20">
    <property type="entry name" value="Activator of Hsp90 ATPase Aha1, N-terminal domain"/>
    <property type="match status" value="1"/>
</dbReference>
<evidence type="ECO:0000256" key="2">
    <source>
        <dbReference type="SAM" id="MobiDB-lite"/>
    </source>
</evidence>
<gene>
    <name evidence="5" type="ORF">EW146_g4433</name>
</gene>
<evidence type="ECO:0000256" key="3">
    <source>
        <dbReference type="SAM" id="Phobius"/>
    </source>
</evidence>
<reference evidence="5 6" key="1">
    <citation type="submission" date="2019-02" db="EMBL/GenBank/DDBJ databases">
        <title>Genome sequencing of the rare red list fungi Bondarzewia mesenterica.</title>
        <authorList>
            <person name="Buettner E."/>
            <person name="Kellner H."/>
        </authorList>
    </citation>
    <scope>NUCLEOTIDE SEQUENCE [LARGE SCALE GENOMIC DNA]</scope>
    <source>
        <strain evidence="5 6">DSM 108281</strain>
    </source>
</reference>
<dbReference type="Pfam" id="PF08327">
    <property type="entry name" value="AHSA1"/>
    <property type="match status" value="1"/>
</dbReference>
<organism evidence="5 6">
    <name type="scientific">Bondarzewia mesenterica</name>
    <dbReference type="NCBI Taxonomy" id="1095465"/>
    <lineage>
        <taxon>Eukaryota</taxon>
        <taxon>Fungi</taxon>
        <taxon>Dikarya</taxon>
        <taxon>Basidiomycota</taxon>
        <taxon>Agaricomycotina</taxon>
        <taxon>Agaricomycetes</taxon>
        <taxon>Russulales</taxon>
        <taxon>Bondarzewiaceae</taxon>
        <taxon>Bondarzewia</taxon>
    </lineage>
</organism>
<keyword evidence="3" id="KW-0812">Transmembrane</keyword>
<dbReference type="EMBL" id="SGPL01000172">
    <property type="protein sequence ID" value="THH16146.1"/>
    <property type="molecule type" value="Genomic_DNA"/>
</dbReference>
<accession>A0A4S4LUI0</accession>
<dbReference type="InterPro" id="IPR036338">
    <property type="entry name" value="Aha1"/>
</dbReference>
<feature type="transmembrane region" description="Helical" evidence="3">
    <location>
        <begin position="264"/>
        <end position="284"/>
    </location>
</feature>
<dbReference type="SUPFAM" id="SSF103111">
    <property type="entry name" value="Activator of Hsp90 ATPase, Aha1"/>
    <property type="match status" value="1"/>
</dbReference>
<name>A0A4S4LUI0_9AGAM</name>
<dbReference type="PANTHER" id="PTHR15887">
    <property type="entry name" value="TRANSMEMBRANE PROTEIN 69"/>
    <property type="match status" value="1"/>
</dbReference>
<dbReference type="InterPro" id="IPR013538">
    <property type="entry name" value="ASHA1/2-like_C"/>
</dbReference>
<dbReference type="Proteomes" id="UP000310158">
    <property type="component" value="Unassembled WGS sequence"/>
</dbReference>
<dbReference type="SMART" id="SM01000">
    <property type="entry name" value="Aha1_N"/>
    <property type="match status" value="1"/>
</dbReference>
<dbReference type="AlphaFoldDB" id="A0A4S4LUI0"/>
<dbReference type="GO" id="GO:0001671">
    <property type="term" value="F:ATPase activator activity"/>
    <property type="evidence" value="ECO:0007669"/>
    <property type="project" value="InterPro"/>
</dbReference>
<keyword evidence="3" id="KW-0472">Membrane</keyword>
<feature type="transmembrane region" description="Helical" evidence="3">
    <location>
        <begin position="125"/>
        <end position="146"/>
    </location>
</feature>
<feature type="region of interest" description="Disordered" evidence="2">
    <location>
        <begin position="512"/>
        <end position="541"/>
    </location>
</feature>
<dbReference type="Pfam" id="PF09229">
    <property type="entry name" value="Aha1_N"/>
    <property type="match status" value="1"/>
</dbReference>
<feature type="transmembrane region" description="Helical" evidence="3">
    <location>
        <begin position="227"/>
        <end position="244"/>
    </location>
</feature>
<dbReference type="PANTHER" id="PTHR15887:SF1">
    <property type="entry name" value="TRANSMEMBRANE PROTEIN 69"/>
    <property type="match status" value="1"/>
</dbReference>
<evidence type="ECO:0000313" key="5">
    <source>
        <dbReference type="EMBL" id="THH16146.1"/>
    </source>
</evidence>
<dbReference type="Gene3D" id="3.30.530.20">
    <property type="match status" value="1"/>
</dbReference>
<dbReference type="OrthoDB" id="194289at2759"/>
<evidence type="ECO:0000259" key="4">
    <source>
        <dbReference type="SMART" id="SM01000"/>
    </source>
</evidence>
<protein>
    <recommendedName>
        <fullName evidence="4">Activator of Hsp90 ATPase AHSA1-like N-terminal domain-containing protein</fullName>
    </recommendedName>
</protein>
<sequence length="669" mass="72021">MNNLLTFARPTLRRAALRRAPPTLRAPYSRLAPLTQPLRLPTSQILRLASAFQQCRGVASSVSGRPGSQTVEQAALNVREEMGNSTTDWAKSIAGGNFRTDSVVPTQHTFLGITSAVAHSVPMPYIVTGLVGGIPYIAASAATMYLSYEAGLATAGAITNIDPGVALTVLDRALNIQVTYGAVMLSFLGALHWGMEFAGLGGHKGYARLLLGAAPVLYAWPTLALDPTLALIAQWVGFTGLWWADLKATTAGWTPAWYSQYRFYLSILVGTCIITTLASISYWGPVAGHGLLTHDLELIRSQRAQVRPSDHGSVPGNVEAVNAGTNADTYVIIRKKHGEEEHKQESESDKLKTAKMSNMPYSTANWHWKNKTVTPWAKAWFERELVQIEVQAADGAVVRVDRVVEVDGDVEVGRRKSKLITIYDCKVVLNWKGTAADGTEVDGRLIVPEVSHEITLDGLSDYVYEWSLTSEASPSASAVLALAKSKLPAALEEKFAAFPVALVDTHGKDIIVGSSEPSRTGSPAPTPAASTSAPAPSSAPAKKVKVQTVNAALVEVEATFQASADDLFSLLTDEKRIPMWSRAPAKSEAKPETEYALFGGGVRGKYISLDPPKAIKQTWSLQSPTWPEGHEAILTTTLAQATDSTKVTFSLDGVPTGMEDEIRRNIEGY</sequence>
<evidence type="ECO:0000256" key="1">
    <source>
        <dbReference type="ARBA" id="ARBA00006817"/>
    </source>
</evidence>
<dbReference type="SUPFAM" id="SSF55961">
    <property type="entry name" value="Bet v1-like"/>
    <property type="match status" value="1"/>
</dbReference>
<feature type="transmembrane region" description="Helical" evidence="3">
    <location>
        <begin position="174"/>
        <end position="193"/>
    </location>
</feature>
<comment type="caution">
    <text evidence="5">The sequence shown here is derived from an EMBL/GenBank/DDBJ whole genome shotgun (WGS) entry which is preliminary data.</text>
</comment>
<dbReference type="Pfam" id="PF11911">
    <property type="entry name" value="DUF3429"/>
    <property type="match status" value="1"/>
</dbReference>
<dbReference type="InterPro" id="IPR015310">
    <property type="entry name" value="AHSA1-like_N"/>
</dbReference>
<keyword evidence="6" id="KW-1185">Reference proteome</keyword>
<evidence type="ECO:0000313" key="6">
    <source>
        <dbReference type="Proteomes" id="UP000310158"/>
    </source>
</evidence>